<keyword evidence="13" id="KW-1185">Reference proteome</keyword>
<evidence type="ECO:0000256" key="2">
    <source>
        <dbReference type="ARBA" id="ARBA00004742"/>
    </source>
</evidence>
<proteinExistence type="predicted"/>
<dbReference type="NCBIfam" id="TIGR00720">
    <property type="entry name" value="sda_mono"/>
    <property type="match status" value="1"/>
</dbReference>
<dbReference type="Pfam" id="PF03315">
    <property type="entry name" value="SDH_beta"/>
    <property type="match status" value="1"/>
</dbReference>
<evidence type="ECO:0000256" key="6">
    <source>
        <dbReference type="ARBA" id="ARBA00023004"/>
    </source>
</evidence>
<comment type="caution">
    <text evidence="12">The sequence shown here is derived from an EMBL/GenBank/DDBJ whole genome shotgun (WGS) entry which is preliminary data.</text>
</comment>
<keyword evidence="5" id="KW-0479">Metal-binding</keyword>
<dbReference type="Proteomes" id="UP001145021">
    <property type="component" value="Unassembled WGS sequence"/>
</dbReference>
<dbReference type="InterPro" id="IPR029009">
    <property type="entry name" value="ASB_dom_sf"/>
</dbReference>
<name>A0A9W7XLC5_9FUNG</name>
<dbReference type="GO" id="GO:0006094">
    <property type="term" value="P:gluconeogenesis"/>
    <property type="evidence" value="ECO:0007669"/>
    <property type="project" value="UniProtKB-KW"/>
</dbReference>
<evidence type="ECO:0000256" key="3">
    <source>
        <dbReference type="ARBA" id="ARBA00022432"/>
    </source>
</evidence>
<organism evidence="12 13">
    <name type="scientific">Coemansia asiatica</name>
    <dbReference type="NCBI Taxonomy" id="1052880"/>
    <lineage>
        <taxon>Eukaryota</taxon>
        <taxon>Fungi</taxon>
        <taxon>Fungi incertae sedis</taxon>
        <taxon>Zoopagomycota</taxon>
        <taxon>Kickxellomycotina</taxon>
        <taxon>Kickxellomycetes</taxon>
        <taxon>Kickxellales</taxon>
        <taxon>Kickxellaceae</taxon>
        <taxon>Coemansia</taxon>
    </lineage>
</organism>
<dbReference type="PANTHER" id="PTHR30182">
    <property type="entry name" value="L-SERINE DEHYDRATASE"/>
    <property type="match status" value="1"/>
</dbReference>
<keyword evidence="8" id="KW-0456">Lyase</keyword>
<dbReference type="EMBL" id="JANBOH010000125">
    <property type="protein sequence ID" value="KAJ1645072.1"/>
    <property type="molecule type" value="Genomic_DNA"/>
</dbReference>
<evidence type="ECO:0000259" key="11">
    <source>
        <dbReference type="Pfam" id="PF03315"/>
    </source>
</evidence>
<keyword evidence="7" id="KW-0411">Iron-sulfur</keyword>
<reference evidence="12" key="1">
    <citation type="submission" date="2022-07" db="EMBL/GenBank/DDBJ databases">
        <title>Phylogenomic reconstructions and comparative analyses of Kickxellomycotina fungi.</title>
        <authorList>
            <person name="Reynolds N.K."/>
            <person name="Stajich J.E."/>
            <person name="Barry K."/>
            <person name="Grigoriev I.V."/>
            <person name="Crous P."/>
            <person name="Smith M.E."/>
        </authorList>
    </citation>
    <scope>NUCLEOTIDE SEQUENCE</scope>
    <source>
        <strain evidence="12">NBRC 105413</strain>
    </source>
</reference>
<evidence type="ECO:0000256" key="4">
    <source>
        <dbReference type="ARBA" id="ARBA00022485"/>
    </source>
</evidence>
<accession>A0A9W7XLC5</accession>
<dbReference type="InterPro" id="IPR004644">
    <property type="entry name" value="Fe-S_L-Ser_mono"/>
</dbReference>
<dbReference type="InterPro" id="IPR051318">
    <property type="entry name" value="Fe-S_L-Ser"/>
</dbReference>
<dbReference type="PANTHER" id="PTHR30182:SF1">
    <property type="entry name" value="L-SERINE DEHYDRATASE 1"/>
    <property type="match status" value="1"/>
</dbReference>
<dbReference type="FunFam" id="3.30.1330.90:FF:000001">
    <property type="entry name" value="L-serine ammonia-lyase 1"/>
    <property type="match status" value="1"/>
</dbReference>
<comment type="cofactor">
    <cofactor evidence="1">
        <name>[4Fe-4S] cluster</name>
        <dbReference type="ChEBI" id="CHEBI:49883"/>
    </cofactor>
</comment>
<feature type="domain" description="Serine dehydratase-like alpha subunit" evidence="10">
    <location>
        <begin position="325"/>
        <end position="661"/>
    </location>
</feature>
<dbReference type="GO" id="GO:0003941">
    <property type="term" value="F:L-serine ammonia-lyase activity"/>
    <property type="evidence" value="ECO:0007669"/>
    <property type="project" value="InterPro"/>
</dbReference>
<keyword evidence="4" id="KW-0004">4Fe-4S</keyword>
<evidence type="ECO:0000313" key="12">
    <source>
        <dbReference type="EMBL" id="KAJ1645072.1"/>
    </source>
</evidence>
<evidence type="ECO:0000256" key="9">
    <source>
        <dbReference type="SAM" id="MobiDB-lite"/>
    </source>
</evidence>
<dbReference type="GO" id="GO:0046872">
    <property type="term" value="F:metal ion binding"/>
    <property type="evidence" value="ECO:0007669"/>
    <property type="project" value="UniProtKB-KW"/>
</dbReference>
<sequence length="667" mass="71604">MSLLNCRLLTRSVAVPARSLLAWQMHSTKASFVLTKNCLTRLSRHNDHTYGHNHHPNMLLHQLSARRSLSTTSAAPQAEPQKSGKSSNSESESETAEDSSAAKESTNHAVVSTFDLFSIGVGPSSSHTVGPMRAGKIFVQDLVEHKVLAKVASIKVDLYGSLALTGIGHGTPNATLMGLEGELPETVPTETILTRVQAMHDTNTITLNGVHRVRFNPDKDMTLHYYESLPQHPNGMRFTVFDGNGDMLATNEYFSIGGGFVVNEKTQLAHGENVFYRDNNRVAVSSATSSDAESAQMAERTQQDLVTAALPFRTGKDLVDLCQREGLSIAEVVFLNELQWRSREEVIDSAFRIWGVMDDSIRRGCLSTERKLPGRLNVHRRAPNLYQNLMRGIYGSSEKGSLSSPQSPALSDGMGSSAEKLASAADAAAAASRENGAFSASSLLETSLTSAQRSELTGVFKRRQRARRPVLPQLDYLSVYAIAVNEENAAGGRVVTAPTNGAAGVIPAVLKYHLEFLSEDPSRDILEFLFTSAAIGMLYKRGASISAAEMGCQGEVGVACSMSAAAFAAVMGGTPAQVENAAEIGMEHNLGLTCDPVDGLVQIPCIERNALGAVKAVTAAQLALQGDGSHRVSLDQVIETMRQTGHDMMSKYKETSQGGLAVNVPVC</sequence>
<keyword evidence="6" id="KW-0408">Iron</keyword>
<evidence type="ECO:0000256" key="8">
    <source>
        <dbReference type="ARBA" id="ARBA00023239"/>
    </source>
</evidence>
<evidence type="ECO:0000256" key="1">
    <source>
        <dbReference type="ARBA" id="ARBA00001966"/>
    </source>
</evidence>
<evidence type="ECO:0000256" key="7">
    <source>
        <dbReference type="ARBA" id="ARBA00023014"/>
    </source>
</evidence>
<protein>
    <recommendedName>
        <fullName evidence="14">L-serine ammonia-lyase</fullName>
    </recommendedName>
</protein>
<dbReference type="SUPFAM" id="SSF143548">
    <property type="entry name" value="Serine metabolism enzymes domain"/>
    <property type="match status" value="1"/>
</dbReference>
<evidence type="ECO:0008006" key="14">
    <source>
        <dbReference type="Google" id="ProtNLM"/>
    </source>
</evidence>
<dbReference type="InterPro" id="IPR005130">
    <property type="entry name" value="Ser_deHydtase-like_asu"/>
</dbReference>
<evidence type="ECO:0000256" key="5">
    <source>
        <dbReference type="ARBA" id="ARBA00022723"/>
    </source>
</evidence>
<dbReference type="AlphaFoldDB" id="A0A9W7XLC5"/>
<dbReference type="InterPro" id="IPR005131">
    <property type="entry name" value="Ser_deHydtase_bsu"/>
</dbReference>
<feature type="domain" description="Serine dehydratase beta chain" evidence="11">
    <location>
        <begin position="112"/>
        <end position="265"/>
    </location>
</feature>
<evidence type="ECO:0000313" key="13">
    <source>
        <dbReference type="Proteomes" id="UP001145021"/>
    </source>
</evidence>
<evidence type="ECO:0000259" key="10">
    <source>
        <dbReference type="Pfam" id="PF03313"/>
    </source>
</evidence>
<comment type="pathway">
    <text evidence="2">Carbohydrate biosynthesis; gluconeogenesis.</text>
</comment>
<dbReference type="Gene3D" id="3.30.1330.90">
    <property type="entry name" value="D-3-phosphoglycerate dehydrogenase, domain 3"/>
    <property type="match status" value="1"/>
</dbReference>
<gene>
    <name evidence="12" type="ORF">LPJ64_003293</name>
</gene>
<dbReference type="Pfam" id="PF03313">
    <property type="entry name" value="SDH_alpha"/>
    <property type="match status" value="1"/>
</dbReference>
<dbReference type="GO" id="GO:0051539">
    <property type="term" value="F:4 iron, 4 sulfur cluster binding"/>
    <property type="evidence" value="ECO:0007669"/>
    <property type="project" value="UniProtKB-KW"/>
</dbReference>
<keyword evidence="3" id="KW-0312">Gluconeogenesis</keyword>
<feature type="region of interest" description="Disordered" evidence="9">
    <location>
        <begin position="69"/>
        <end position="106"/>
    </location>
</feature>